<dbReference type="EMBL" id="BAAAVI010000001">
    <property type="protein sequence ID" value="GAA2846502.1"/>
    <property type="molecule type" value="Genomic_DNA"/>
</dbReference>
<proteinExistence type="predicted"/>
<sequence length="70" mass="7606">MSARVAPHIILTPLPLGGAVMMDKLTLGTAELGEAEMTLLRSILEGVERPQGELVEQMRHIGWLIVEGND</sequence>
<comment type="caution">
    <text evidence="1">The sequence shown here is derived from an EMBL/GenBank/DDBJ whole genome shotgun (WGS) entry which is preliminary data.</text>
</comment>
<accession>A0ABP6I5D2</accession>
<dbReference type="Proteomes" id="UP001500831">
    <property type="component" value="Unassembled WGS sequence"/>
</dbReference>
<organism evidence="1 2">
    <name type="scientific">Streptosporangium fragile</name>
    <dbReference type="NCBI Taxonomy" id="46186"/>
    <lineage>
        <taxon>Bacteria</taxon>
        <taxon>Bacillati</taxon>
        <taxon>Actinomycetota</taxon>
        <taxon>Actinomycetes</taxon>
        <taxon>Streptosporangiales</taxon>
        <taxon>Streptosporangiaceae</taxon>
        <taxon>Streptosporangium</taxon>
    </lineage>
</organism>
<keyword evidence="2" id="KW-1185">Reference proteome</keyword>
<dbReference type="NCBIfam" id="NF038044">
    <property type="entry name" value="act_def_assoc_B"/>
    <property type="match status" value="1"/>
</dbReference>
<gene>
    <name evidence="1" type="ORF">GCM10010517_03220</name>
</gene>
<reference evidence="2" key="1">
    <citation type="journal article" date="2019" name="Int. J. Syst. Evol. Microbiol.">
        <title>The Global Catalogue of Microorganisms (GCM) 10K type strain sequencing project: providing services to taxonomists for standard genome sequencing and annotation.</title>
        <authorList>
            <consortium name="The Broad Institute Genomics Platform"/>
            <consortium name="The Broad Institute Genome Sequencing Center for Infectious Disease"/>
            <person name="Wu L."/>
            <person name="Ma J."/>
        </authorList>
    </citation>
    <scope>NUCLEOTIDE SEQUENCE [LARGE SCALE GENOMIC DNA]</scope>
    <source>
        <strain evidence="2">JCM 6242</strain>
    </source>
</reference>
<dbReference type="RefSeq" id="WP_344966967.1">
    <property type="nucleotide sequence ID" value="NZ_BAAAVI010000001.1"/>
</dbReference>
<evidence type="ECO:0000313" key="2">
    <source>
        <dbReference type="Proteomes" id="UP001500831"/>
    </source>
</evidence>
<protein>
    <submittedName>
        <fullName evidence="1">Uncharacterized protein</fullName>
    </submittedName>
</protein>
<evidence type="ECO:0000313" key="1">
    <source>
        <dbReference type="EMBL" id="GAA2846502.1"/>
    </source>
</evidence>
<name>A0ABP6I5D2_9ACTN</name>